<feature type="active site" evidence="4">
    <location>
        <position position="176"/>
    </location>
</feature>
<dbReference type="Pfam" id="PF03446">
    <property type="entry name" value="NAD_binding_2"/>
    <property type="match status" value="1"/>
</dbReference>
<evidence type="ECO:0000259" key="5">
    <source>
        <dbReference type="Pfam" id="PF03446"/>
    </source>
</evidence>
<keyword evidence="2" id="KW-0560">Oxidoreductase</keyword>
<dbReference type="SUPFAM" id="SSF48179">
    <property type="entry name" value="6-phosphogluconate dehydrogenase C-terminal domain-like"/>
    <property type="match status" value="1"/>
</dbReference>
<dbReference type="RefSeq" id="WP_147784017.1">
    <property type="nucleotide sequence ID" value="NZ_VRMG01000008.1"/>
</dbReference>
<dbReference type="AlphaFoldDB" id="A0A5C8UQ06"/>
<feature type="domain" description="3-hydroxyisobutyrate dehydrogenase-like NAD-binding" evidence="6">
    <location>
        <begin position="170"/>
        <end position="293"/>
    </location>
</feature>
<organism evidence="7 8">
    <name type="scientific">Lacisediminihabitans profunda</name>
    <dbReference type="NCBI Taxonomy" id="2594790"/>
    <lineage>
        <taxon>Bacteria</taxon>
        <taxon>Bacillati</taxon>
        <taxon>Actinomycetota</taxon>
        <taxon>Actinomycetes</taxon>
        <taxon>Micrococcales</taxon>
        <taxon>Microbacteriaceae</taxon>
        <taxon>Lacisediminihabitans</taxon>
    </lineage>
</organism>
<keyword evidence="8" id="KW-1185">Reference proteome</keyword>
<dbReference type="PANTHER" id="PTHR43060">
    <property type="entry name" value="3-HYDROXYISOBUTYRATE DEHYDROGENASE-LIKE 1, MITOCHONDRIAL-RELATED"/>
    <property type="match status" value="1"/>
</dbReference>
<dbReference type="EMBL" id="VRMG01000008">
    <property type="protein sequence ID" value="TXN29974.1"/>
    <property type="molecule type" value="Genomic_DNA"/>
</dbReference>
<proteinExistence type="inferred from homology"/>
<evidence type="ECO:0000256" key="2">
    <source>
        <dbReference type="ARBA" id="ARBA00023002"/>
    </source>
</evidence>
<dbReference type="InterPro" id="IPR015815">
    <property type="entry name" value="HIBADH-related"/>
</dbReference>
<feature type="domain" description="6-phosphogluconate dehydrogenase NADP-binding" evidence="5">
    <location>
        <begin position="6"/>
        <end position="166"/>
    </location>
</feature>
<dbReference type="Gene3D" id="3.40.50.720">
    <property type="entry name" value="NAD(P)-binding Rossmann-like Domain"/>
    <property type="match status" value="1"/>
</dbReference>
<accession>A0A5C8UQ06</accession>
<keyword evidence="3" id="KW-0520">NAD</keyword>
<dbReference type="PROSITE" id="PS00895">
    <property type="entry name" value="3_HYDROXYISOBUT_DH"/>
    <property type="match status" value="1"/>
</dbReference>
<name>A0A5C8UQ06_9MICO</name>
<dbReference type="GO" id="GO:0016054">
    <property type="term" value="P:organic acid catabolic process"/>
    <property type="evidence" value="ECO:0007669"/>
    <property type="project" value="UniProtKB-ARBA"/>
</dbReference>
<dbReference type="PIRSF" id="PIRSF000103">
    <property type="entry name" value="HIBADH"/>
    <property type="match status" value="1"/>
</dbReference>
<evidence type="ECO:0000259" key="6">
    <source>
        <dbReference type="Pfam" id="PF14833"/>
    </source>
</evidence>
<evidence type="ECO:0000313" key="7">
    <source>
        <dbReference type="EMBL" id="TXN29974.1"/>
    </source>
</evidence>
<gene>
    <name evidence="7" type="ORF">FVP33_12655</name>
</gene>
<dbReference type="Gene3D" id="1.10.1040.10">
    <property type="entry name" value="N-(1-d-carboxylethyl)-l-norvaline Dehydrogenase, domain 2"/>
    <property type="match status" value="1"/>
</dbReference>
<sequence>MNGTSTVGIVGLGAMGLPMALRLAATPGVTVRGYDTAPARRRLAADGGVVAVESAAGAGDGAQLLILSVRDGVQAENALFGEAGAASALPAGAVVLLTSTIGADAARALGDRLAAAGLGLVDAPISGGPVRAGNGELLIVVGGAEHDVVAARSVLERLASTLTIVGPRVGDGQLVKVINQLLAGVHIAAAAEAVALAVGVGLDPALVVQTLSAGAASSFMLSDRGPRMVQALDGDPEVRSRVDIFVKDMALVARLAADAHIPAPVAAAAGQLYVIAERAGLGTSDDSTIVRMLAEGGQREQP</sequence>
<dbReference type="GO" id="GO:0050661">
    <property type="term" value="F:NADP binding"/>
    <property type="evidence" value="ECO:0007669"/>
    <property type="project" value="InterPro"/>
</dbReference>
<evidence type="ECO:0000256" key="3">
    <source>
        <dbReference type="ARBA" id="ARBA00023027"/>
    </source>
</evidence>
<reference evidence="7 8" key="1">
    <citation type="submission" date="2019-08" db="EMBL/GenBank/DDBJ databases">
        <title>Bacterial whole genome sequence for Glaciihabitans sp. CHu50b-6-2.</title>
        <authorList>
            <person name="Jin L."/>
        </authorList>
    </citation>
    <scope>NUCLEOTIDE SEQUENCE [LARGE SCALE GENOMIC DNA]</scope>
    <source>
        <strain evidence="7 8">CHu50b-6-2</strain>
    </source>
</reference>
<dbReference type="InterPro" id="IPR002204">
    <property type="entry name" value="3-OH-isobutyrate_DH-rel_CS"/>
</dbReference>
<comment type="caution">
    <text evidence="7">The sequence shown here is derived from an EMBL/GenBank/DDBJ whole genome shotgun (WGS) entry which is preliminary data.</text>
</comment>
<comment type="similarity">
    <text evidence="1">Belongs to the HIBADH-related family.</text>
</comment>
<dbReference type="PANTHER" id="PTHR43060:SF15">
    <property type="entry name" value="3-HYDROXYISOBUTYRATE DEHYDROGENASE-LIKE 1, MITOCHONDRIAL-RELATED"/>
    <property type="match status" value="1"/>
</dbReference>
<evidence type="ECO:0000256" key="1">
    <source>
        <dbReference type="ARBA" id="ARBA00009080"/>
    </source>
</evidence>
<dbReference type="GO" id="GO:0051287">
    <property type="term" value="F:NAD binding"/>
    <property type="evidence" value="ECO:0007669"/>
    <property type="project" value="InterPro"/>
</dbReference>
<dbReference type="InterPro" id="IPR013328">
    <property type="entry name" value="6PGD_dom2"/>
</dbReference>
<dbReference type="InterPro" id="IPR036291">
    <property type="entry name" value="NAD(P)-bd_dom_sf"/>
</dbReference>
<evidence type="ECO:0000256" key="4">
    <source>
        <dbReference type="PIRSR" id="PIRSR000103-1"/>
    </source>
</evidence>
<dbReference type="Pfam" id="PF14833">
    <property type="entry name" value="NAD_binding_11"/>
    <property type="match status" value="1"/>
</dbReference>
<dbReference type="InterPro" id="IPR029154">
    <property type="entry name" value="HIBADH-like_NADP-bd"/>
</dbReference>
<dbReference type="SUPFAM" id="SSF51735">
    <property type="entry name" value="NAD(P)-binding Rossmann-fold domains"/>
    <property type="match status" value="1"/>
</dbReference>
<dbReference type="InterPro" id="IPR006115">
    <property type="entry name" value="6PGDH_NADP-bd"/>
</dbReference>
<protein>
    <submittedName>
        <fullName evidence="7">NAD(P)-dependent oxidoreductase</fullName>
    </submittedName>
</protein>
<dbReference type="Proteomes" id="UP000321379">
    <property type="component" value="Unassembled WGS sequence"/>
</dbReference>
<dbReference type="GO" id="GO:0016491">
    <property type="term" value="F:oxidoreductase activity"/>
    <property type="evidence" value="ECO:0007669"/>
    <property type="project" value="UniProtKB-KW"/>
</dbReference>
<dbReference type="InterPro" id="IPR008927">
    <property type="entry name" value="6-PGluconate_DH-like_C_sf"/>
</dbReference>
<evidence type="ECO:0000313" key="8">
    <source>
        <dbReference type="Proteomes" id="UP000321379"/>
    </source>
</evidence>